<gene>
    <name evidence="2" type="ORF">SAMN05216474_1457</name>
</gene>
<feature type="transmembrane region" description="Helical" evidence="1">
    <location>
        <begin position="115"/>
        <end position="133"/>
    </location>
</feature>
<dbReference type="OrthoDB" id="762068at2"/>
<feature type="transmembrane region" description="Helical" evidence="1">
    <location>
        <begin position="140"/>
        <end position="164"/>
    </location>
</feature>
<name>A0A1I6ZLE2_9FLAO</name>
<protein>
    <submittedName>
        <fullName evidence="2">Uncharacterized protein</fullName>
    </submittedName>
</protein>
<evidence type="ECO:0000313" key="3">
    <source>
        <dbReference type="Proteomes" id="UP000236454"/>
    </source>
</evidence>
<proteinExistence type="predicted"/>
<dbReference type="RefSeq" id="WP_090247704.1">
    <property type="nucleotide sequence ID" value="NZ_FPAS01000002.1"/>
</dbReference>
<sequence>MDQNDRLYYCKQCINRGFNPNLGVVCNLTQEKADFDENCESFKADPAIVRENQMNDGHLRAEYSKDAVNFLPKAVRDTLYKEQNYKMGLLGGIAAAIVGALVWAGIAVISGYNLSLVAIGIGLLIGFSIRFTGKGIDEKFGITGGVLTLLSIILGDFLSIIFMISSEFEISFMEIIFGGNFGILMDLFLENLDLWTLIFWAVGIGEGYKFAFRVIPHHQVEEMMKAKAPKNAELLDTEA</sequence>
<evidence type="ECO:0000256" key="1">
    <source>
        <dbReference type="SAM" id="Phobius"/>
    </source>
</evidence>
<keyword evidence="1" id="KW-1133">Transmembrane helix</keyword>
<organism evidence="2 3">
    <name type="scientific">Lishizhenia tianjinensis</name>
    <dbReference type="NCBI Taxonomy" id="477690"/>
    <lineage>
        <taxon>Bacteria</taxon>
        <taxon>Pseudomonadati</taxon>
        <taxon>Bacteroidota</taxon>
        <taxon>Flavobacteriia</taxon>
        <taxon>Flavobacteriales</taxon>
        <taxon>Crocinitomicaceae</taxon>
        <taxon>Lishizhenia</taxon>
    </lineage>
</organism>
<dbReference type="Proteomes" id="UP000236454">
    <property type="component" value="Unassembled WGS sequence"/>
</dbReference>
<keyword evidence="3" id="KW-1185">Reference proteome</keyword>
<accession>A0A1I6ZLE2</accession>
<evidence type="ECO:0000313" key="2">
    <source>
        <dbReference type="EMBL" id="SFT63471.1"/>
    </source>
</evidence>
<keyword evidence="1" id="KW-0812">Transmembrane</keyword>
<keyword evidence="1" id="KW-0472">Membrane</keyword>
<dbReference type="AlphaFoldDB" id="A0A1I6ZLE2"/>
<feature type="transmembrane region" description="Helical" evidence="1">
    <location>
        <begin position="89"/>
        <end position="109"/>
    </location>
</feature>
<reference evidence="2 3" key="1">
    <citation type="submission" date="2016-10" db="EMBL/GenBank/DDBJ databases">
        <authorList>
            <person name="de Groot N.N."/>
        </authorList>
    </citation>
    <scope>NUCLEOTIDE SEQUENCE [LARGE SCALE GENOMIC DNA]</scope>
    <source>
        <strain evidence="2 3">CGMCC 1.7005</strain>
    </source>
</reference>
<dbReference type="EMBL" id="FPAS01000002">
    <property type="protein sequence ID" value="SFT63471.1"/>
    <property type="molecule type" value="Genomic_DNA"/>
</dbReference>